<dbReference type="EMBL" id="MABE01000008">
    <property type="protein sequence ID" value="OUS41596.1"/>
    <property type="molecule type" value="Genomic_DNA"/>
</dbReference>
<evidence type="ECO:0000313" key="1">
    <source>
        <dbReference type="EMBL" id="OUS41596.1"/>
    </source>
</evidence>
<sequence>MNSNNYAMEGKKIDAFFRYHLIEAKKANELSNDSSIDDTVIKLLTVFYGTPFTLFMLNSNDIKNGYRINLDTIFK</sequence>
<accession>A0A1Y5HWA5</accession>
<dbReference type="Proteomes" id="UP000227088">
    <property type="component" value="Unassembled WGS sequence"/>
</dbReference>
<organism evidence="1 2">
    <name type="scientific">Oleispira antarctica</name>
    <dbReference type="NCBI Taxonomy" id="188908"/>
    <lineage>
        <taxon>Bacteria</taxon>
        <taxon>Pseudomonadati</taxon>
        <taxon>Pseudomonadota</taxon>
        <taxon>Gammaproteobacteria</taxon>
        <taxon>Oceanospirillales</taxon>
        <taxon>Oceanospirillaceae</taxon>
        <taxon>Oleispira</taxon>
    </lineage>
</organism>
<comment type="caution">
    <text evidence="1">The sequence shown here is derived from an EMBL/GenBank/DDBJ whole genome shotgun (WGS) entry which is preliminary data.</text>
</comment>
<name>A0A1Y5HWA5_OLEAN</name>
<proteinExistence type="predicted"/>
<gene>
    <name evidence="1" type="ORF">A9R00_00130</name>
</gene>
<evidence type="ECO:0000313" key="2">
    <source>
        <dbReference type="Proteomes" id="UP000227088"/>
    </source>
</evidence>
<dbReference type="AlphaFoldDB" id="A0A1Y5HWA5"/>
<reference evidence="2" key="1">
    <citation type="journal article" date="2017" name="Proc. Natl. Acad. Sci. U.S.A.">
        <title>Simulation of Deepwater Horizon oil plume reveals substrate specialization within a complex community of hydrocarbon degraders.</title>
        <authorList>
            <person name="Hu P."/>
            <person name="Dubinsky E.A."/>
            <person name="Probst A.J."/>
            <person name="Wang J."/>
            <person name="Sieber C.M.K."/>
            <person name="Tom L.M."/>
            <person name="Gardinali P."/>
            <person name="Banfield J.F."/>
            <person name="Atlas R.M."/>
            <person name="Andersen G.L."/>
        </authorList>
    </citation>
    <scope>NUCLEOTIDE SEQUENCE [LARGE SCALE GENOMIC DNA]</scope>
</reference>
<protein>
    <submittedName>
        <fullName evidence="1">Uncharacterized protein</fullName>
    </submittedName>
</protein>